<evidence type="ECO:0000313" key="2">
    <source>
        <dbReference type="EMBL" id="JAE12695.1"/>
    </source>
</evidence>
<reference evidence="2" key="1">
    <citation type="submission" date="2014-09" db="EMBL/GenBank/DDBJ databases">
        <authorList>
            <person name="Magalhaes I.L.F."/>
            <person name="Oliveira U."/>
            <person name="Santos F.R."/>
            <person name="Vidigal T.H.D.A."/>
            <person name="Brescovit A.D."/>
            <person name="Santos A.J."/>
        </authorList>
    </citation>
    <scope>NUCLEOTIDE SEQUENCE</scope>
    <source>
        <tissue evidence="2">Shoot tissue taken approximately 20 cm above the soil surface</tissue>
    </source>
</reference>
<proteinExistence type="predicted"/>
<dbReference type="EMBL" id="GBRH01185201">
    <property type="protein sequence ID" value="JAE12695.1"/>
    <property type="molecule type" value="Transcribed_RNA"/>
</dbReference>
<reference evidence="2" key="2">
    <citation type="journal article" date="2015" name="Data Brief">
        <title>Shoot transcriptome of the giant reed, Arundo donax.</title>
        <authorList>
            <person name="Barrero R.A."/>
            <person name="Guerrero F.D."/>
            <person name="Moolhuijzen P."/>
            <person name="Goolsby J.A."/>
            <person name="Tidwell J."/>
            <person name="Bellgard S.E."/>
            <person name="Bellgard M.I."/>
        </authorList>
    </citation>
    <scope>NUCLEOTIDE SEQUENCE</scope>
    <source>
        <tissue evidence="2">Shoot tissue taken approximately 20 cm above the soil surface</tissue>
    </source>
</reference>
<name>A0A0A9FI59_ARUDO</name>
<feature type="region of interest" description="Disordered" evidence="1">
    <location>
        <begin position="1"/>
        <end position="40"/>
    </location>
</feature>
<organism evidence="2">
    <name type="scientific">Arundo donax</name>
    <name type="common">Giant reed</name>
    <name type="synonym">Donax arundinaceus</name>
    <dbReference type="NCBI Taxonomy" id="35708"/>
    <lineage>
        <taxon>Eukaryota</taxon>
        <taxon>Viridiplantae</taxon>
        <taxon>Streptophyta</taxon>
        <taxon>Embryophyta</taxon>
        <taxon>Tracheophyta</taxon>
        <taxon>Spermatophyta</taxon>
        <taxon>Magnoliopsida</taxon>
        <taxon>Liliopsida</taxon>
        <taxon>Poales</taxon>
        <taxon>Poaceae</taxon>
        <taxon>PACMAD clade</taxon>
        <taxon>Arundinoideae</taxon>
        <taxon>Arundineae</taxon>
        <taxon>Arundo</taxon>
    </lineage>
</organism>
<feature type="compositionally biased region" description="Polar residues" evidence="1">
    <location>
        <begin position="22"/>
        <end position="40"/>
    </location>
</feature>
<protein>
    <submittedName>
        <fullName evidence="2">Uncharacterized protein</fullName>
    </submittedName>
</protein>
<dbReference type="AlphaFoldDB" id="A0A0A9FI59"/>
<accession>A0A0A9FI59</accession>
<evidence type="ECO:0000256" key="1">
    <source>
        <dbReference type="SAM" id="MobiDB-lite"/>
    </source>
</evidence>
<sequence length="40" mass="4209">MPPQPPGGQALHGSGNADRSAKQGQVQSTTHHNQMTQSQI</sequence>